<dbReference type="SMART" id="SM00841">
    <property type="entry name" value="Elong-fact-P_C"/>
    <property type="match status" value="1"/>
</dbReference>
<dbReference type="GO" id="GO:0003746">
    <property type="term" value="F:translation elongation factor activity"/>
    <property type="evidence" value="ECO:0007669"/>
    <property type="project" value="UniProtKB-UniRule"/>
</dbReference>
<dbReference type="InterPro" id="IPR008991">
    <property type="entry name" value="Translation_prot_SH3-like_sf"/>
</dbReference>
<name>A0A917ZIU2_9GAMM</name>
<dbReference type="InterPro" id="IPR015365">
    <property type="entry name" value="Elong-fact-P_C"/>
</dbReference>
<accession>A0A917ZIU2</accession>
<dbReference type="PIRSF" id="PIRSF005901">
    <property type="entry name" value="EF-P"/>
    <property type="match status" value="1"/>
</dbReference>
<dbReference type="InterPro" id="IPR012340">
    <property type="entry name" value="NA-bd_OB-fold"/>
</dbReference>
<organism evidence="5 6">
    <name type="scientific">Marinobacterium nitratireducens</name>
    <dbReference type="NCBI Taxonomy" id="518897"/>
    <lineage>
        <taxon>Bacteria</taxon>
        <taxon>Pseudomonadati</taxon>
        <taxon>Pseudomonadota</taxon>
        <taxon>Gammaproteobacteria</taxon>
        <taxon>Oceanospirillales</taxon>
        <taxon>Oceanospirillaceae</taxon>
        <taxon>Marinobacterium</taxon>
    </lineage>
</organism>
<dbReference type="GO" id="GO:0043043">
    <property type="term" value="P:peptide biosynthetic process"/>
    <property type="evidence" value="ECO:0007669"/>
    <property type="project" value="InterPro"/>
</dbReference>
<reference evidence="5 6" key="1">
    <citation type="journal article" date="2014" name="Int. J. Syst. Evol. Microbiol.">
        <title>Complete genome sequence of Corynebacterium casei LMG S-19264T (=DSM 44701T), isolated from a smear-ripened cheese.</title>
        <authorList>
            <consortium name="US DOE Joint Genome Institute (JGI-PGF)"/>
            <person name="Walter F."/>
            <person name="Albersmeier A."/>
            <person name="Kalinowski J."/>
            <person name="Ruckert C."/>
        </authorList>
    </citation>
    <scope>NUCLEOTIDE SEQUENCE [LARGE SCALE GENOMIC DNA]</scope>
    <source>
        <strain evidence="5 6">CGMCC 1.7286</strain>
    </source>
</reference>
<keyword evidence="5" id="KW-0648">Protein biosynthesis</keyword>
<dbReference type="InterPro" id="IPR013852">
    <property type="entry name" value="Transl_elong_P/YeiP_CS"/>
</dbReference>
<evidence type="ECO:0000256" key="2">
    <source>
        <dbReference type="HAMAP-Rule" id="MF_00646"/>
    </source>
</evidence>
<evidence type="ECO:0000256" key="1">
    <source>
        <dbReference type="ARBA" id="ARBA00009479"/>
    </source>
</evidence>
<keyword evidence="6" id="KW-1185">Reference proteome</keyword>
<dbReference type="NCBIfam" id="NF001810">
    <property type="entry name" value="PRK00529.1"/>
    <property type="match status" value="1"/>
</dbReference>
<dbReference type="SUPFAM" id="SSF50104">
    <property type="entry name" value="Translation proteins SH3-like domain"/>
    <property type="match status" value="1"/>
</dbReference>
<dbReference type="InterPro" id="IPR020599">
    <property type="entry name" value="Transl_elong_fac_P/YeiP"/>
</dbReference>
<protein>
    <recommendedName>
        <fullName evidence="2">Elongation factor P-like protein</fullName>
    </recommendedName>
</protein>
<dbReference type="InterPro" id="IPR011897">
    <property type="entry name" value="Transl_elong_p-like_YeiP"/>
</dbReference>
<evidence type="ECO:0000259" key="4">
    <source>
        <dbReference type="SMART" id="SM01185"/>
    </source>
</evidence>
<dbReference type="InterPro" id="IPR013185">
    <property type="entry name" value="Transl_elong_KOW-like"/>
</dbReference>
<gene>
    <name evidence="5" type="ORF">GCM10011348_24400</name>
</gene>
<keyword evidence="5" id="KW-0251">Elongation factor</keyword>
<dbReference type="HAMAP" id="MF_00646">
    <property type="entry name" value="EFP"/>
    <property type="match status" value="1"/>
</dbReference>
<comment type="similarity">
    <text evidence="1 2">Belongs to the elongation factor P family.</text>
</comment>
<dbReference type="NCBIfam" id="NF003392">
    <property type="entry name" value="PRK04542.1"/>
    <property type="match status" value="1"/>
</dbReference>
<dbReference type="CDD" id="cd05794">
    <property type="entry name" value="S1_EF-P_repeat_2"/>
    <property type="match status" value="1"/>
</dbReference>
<dbReference type="Proteomes" id="UP000599578">
    <property type="component" value="Unassembled WGS sequence"/>
</dbReference>
<dbReference type="PANTHER" id="PTHR30053:SF14">
    <property type="entry name" value="TRANSLATION ELONGATION FACTOR KOW-LIKE DOMAIN-CONTAINING PROTEIN"/>
    <property type="match status" value="1"/>
</dbReference>
<dbReference type="InterPro" id="IPR001059">
    <property type="entry name" value="Transl_elong_P/YeiP_cen"/>
</dbReference>
<dbReference type="FunFam" id="2.40.50.140:FF:000009">
    <property type="entry name" value="Elongation factor P"/>
    <property type="match status" value="1"/>
</dbReference>
<evidence type="ECO:0000259" key="3">
    <source>
        <dbReference type="SMART" id="SM00841"/>
    </source>
</evidence>
<sequence length="188" mass="20823">MPKASELKRGHVVELNGNNYVVQHIDVRNPTSRGANTLYKIRFSKLPDGGKHEVTFSGDDVVKSVALERRRVSYLYREDDLLTFMDLEDYNQYSLNASTIEDQAAFLSDGLEGIMALLIDGQIVTVELPSSVVLEVRECVPGMQSASATGRTKPAILANGLEIQVPEYIKQGEMVKINTETGKFMARA</sequence>
<dbReference type="Pfam" id="PF08207">
    <property type="entry name" value="EFP_N"/>
    <property type="match status" value="1"/>
</dbReference>
<dbReference type="Pfam" id="PF09285">
    <property type="entry name" value="Elong-fact-P_C"/>
    <property type="match status" value="1"/>
</dbReference>
<evidence type="ECO:0000313" key="6">
    <source>
        <dbReference type="Proteomes" id="UP000599578"/>
    </source>
</evidence>
<dbReference type="InterPro" id="IPR014722">
    <property type="entry name" value="Rib_uL2_dom2"/>
</dbReference>
<proteinExistence type="inferred from homology"/>
<dbReference type="Pfam" id="PF01132">
    <property type="entry name" value="EFP"/>
    <property type="match status" value="1"/>
</dbReference>
<dbReference type="CDD" id="cd04470">
    <property type="entry name" value="S1_EF-P_repeat_1"/>
    <property type="match status" value="1"/>
</dbReference>
<dbReference type="PROSITE" id="PS01275">
    <property type="entry name" value="EFP"/>
    <property type="match status" value="1"/>
</dbReference>
<dbReference type="GO" id="GO:0005829">
    <property type="term" value="C:cytosol"/>
    <property type="evidence" value="ECO:0007669"/>
    <property type="project" value="UniProtKB-ARBA"/>
</dbReference>
<dbReference type="AlphaFoldDB" id="A0A917ZIU2"/>
<dbReference type="EMBL" id="BMLT01000005">
    <property type="protein sequence ID" value="GGO82607.1"/>
    <property type="molecule type" value="Genomic_DNA"/>
</dbReference>
<dbReference type="PANTHER" id="PTHR30053">
    <property type="entry name" value="ELONGATION FACTOR P"/>
    <property type="match status" value="1"/>
</dbReference>
<feature type="domain" description="Translation elongation factor P/YeiP central" evidence="4">
    <location>
        <begin position="69"/>
        <end position="124"/>
    </location>
</feature>
<evidence type="ECO:0000313" key="5">
    <source>
        <dbReference type="EMBL" id="GGO82607.1"/>
    </source>
</evidence>
<dbReference type="FunFam" id="2.40.50.140:FF:000004">
    <property type="entry name" value="Elongation factor P"/>
    <property type="match status" value="1"/>
</dbReference>
<dbReference type="RefSeq" id="WP_188860869.1">
    <property type="nucleotide sequence ID" value="NZ_BMLT01000005.1"/>
</dbReference>
<comment type="caution">
    <text evidence="5">The sequence shown here is derived from an EMBL/GenBank/DDBJ whole genome shotgun (WGS) entry which is preliminary data.</text>
</comment>
<feature type="domain" description="Elongation factor P C-terminal" evidence="3">
    <location>
        <begin position="132"/>
        <end position="187"/>
    </location>
</feature>
<dbReference type="Gene3D" id="2.40.50.140">
    <property type="entry name" value="Nucleic acid-binding proteins"/>
    <property type="match status" value="2"/>
</dbReference>
<dbReference type="Gene3D" id="2.30.30.30">
    <property type="match status" value="1"/>
</dbReference>
<dbReference type="SUPFAM" id="SSF50249">
    <property type="entry name" value="Nucleic acid-binding proteins"/>
    <property type="match status" value="2"/>
</dbReference>
<dbReference type="SMART" id="SM01185">
    <property type="entry name" value="EFP"/>
    <property type="match status" value="1"/>
</dbReference>